<dbReference type="EMBL" id="QOPD01000001">
    <property type="protein sequence ID" value="RCL39216.1"/>
    <property type="molecule type" value="Genomic_DNA"/>
</dbReference>
<proteinExistence type="predicted"/>
<dbReference type="InterPro" id="IPR031100">
    <property type="entry name" value="LOG_fam"/>
</dbReference>
<dbReference type="PANTHER" id="PTHR31223">
    <property type="entry name" value="LOG FAMILY PROTEIN YJL055W"/>
    <property type="match status" value="1"/>
</dbReference>
<dbReference type="Gene3D" id="3.40.50.450">
    <property type="match status" value="1"/>
</dbReference>
<evidence type="ECO:0000256" key="1">
    <source>
        <dbReference type="ARBA" id="ARBA00000274"/>
    </source>
</evidence>
<organism evidence="4 5">
    <name type="scientific">SAR86 cluster bacterium</name>
    <dbReference type="NCBI Taxonomy" id="2030880"/>
    <lineage>
        <taxon>Bacteria</taxon>
        <taxon>Pseudomonadati</taxon>
        <taxon>Pseudomonadota</taxon>
        <taxon>Gammaproteobacteria</taxon>
        <taxon>SAR86 cluster</taxon>
    </lineage>
</organism>
<comment type="catalytic activity">
    <reaction evidence="1">
        <text>AMP + H2O = D-ribose 5-phosphate + adenine</text>
        <dbReference type="Rhea" id="RHEA:20129"/>
        <dbReference type="ChEBI" id="CHEBI:15377"/>
        <dbReference type="ChEBI" id="CHEBI:16708"/>
        <dbReference type="ChEBI" id="CHEBI:78346"/>
        <dbReference type="ChEBI" id="CHEBI:456215"/>
        <dbReference type="EC" id="3.2.2.4"/>
    </reaction>
</comment>
<evidence type="ECO:0000313" key="5">
    <source>
        <dbReference type="Proteomes" id="UP000252147"/>
    </source>
</evidence>
<gene>
    <name evidence="4" type="ORF">DBW97_00380</name>
</gene>
<dbReference type="GO" id="GO:0008714">
    <property type="term" value="F:AMP nucleosidase activity"/>
    <property type="evidence" value="ECO:0007669"/>
    <property type="project" value="UniProtKB-EC"/>
</dbReference>
<evidence type="ECO:0000313" key="4">
    <source>
        <dbReference type="EMBL" id="RCL39216.1"/>
    </source>
</evidence>
<protein>
    <recommendedName>
        <fullName evidence="3">AMP nucleosidase</fullName>
        <ecNumber evidence="2">3.2.2.4</ecNumber>
    </recommendedName>
    <alternativeName>
        <fullName evidence="3">AMP nucleosidase</fullName>
    </alternativeName>
</protein>
<accession>A0A368BR95</accession>
<name>A0A368BR95_9GAMM</name>
<evidence type="ECO:0000256" key="2">
    <source>
        <dbReference type="ARBA" id="ARBA00011985"/>
    </source>
</evidence>
<evidence type="ECO:0000256" key="3">
    <source>
        <dbReference type="ARBA" id="ARBA00031983"/>
    </source>
</evidence>
<dbReference type="Proteomes" id="UP000252147">
    <property type="component" value="Unassembled WGS sequence"/>
</dbReference>
<comment type="caution">
    <text evidence="4">The sequence shown here is derived from an EMBL/GenBank/DDBJ whole genome shotgun (WGS) entry which is preliminary data.</text>
</comment>
<dbReference type="SUPFAM" id="SSF102405">
    <property type="entry name" value="MCP/YpsA-like"/>
    <property type="match status" value="1"/>
</dbReference>
<dbReference type="EC" id="3.2.2.4" evidence="2"/>
<dbReference type="AlphaFoldDB" id="A0A368BR95"/>
<sequence length="180" mass="20399">MKNVCFFLSSKSVGIDVSKELSLLAEFFSYKGYGLVYGGGNRGNMGFISNEFSNEGAKVSGYTLQLFHKQGFTPDYIDHLEVAEKFSVRKQLMIDNSDIFIIFPGGLGTLDELIDIVNLDGLDILGKNIYLFNKDNFWTEIINWIEKALKMEYIPMAPPNFYVSTSITEMIEQIESNEKL</sequence>
<dbReference type="Pfam" id="PF03641">
    <property type="entry name" value="Lysine_decarbox"/>
    <property type="match status" value="1"/>
</dbReference>
<reference evidence="4 5" key="1">
    <citation type="journal article" date="2018" name="Microbiome">
        <title>Fine metagenomic profile of the Mediterranean stratified and mixed water columns revealed by assembly and recruitment.</title>
        <authorList>
            <person name="Haro-Moreno J.M."/>
            <person name="Lopez-Perez M."/>
            <person name="De La Torre J.R."/>
            <person name="Picazo A."/>
            <person name="Camacho A."/>
            <person name="Rodriguez-Valera F."/>
        </authorList>
    </citation>
    <scope>NUCLEOTIDE SEQUENCE [LARGE SCALE GENOMIC DNA]</scope>
    <source>
        <strain evidence="4">MED-G83</strain>
    </source>
</reference>